<dbReference type="GO" id="GO:0016972">
    <property type="term" value="F:thiol oxidase activity"/>
    <property type="evidence" value="ECO:0007669"/>
    <property type="project" value="UniProtKB-EC"/>
</dbReference>
<keyword evidence="5" id="KW-0560">Oxidoreductase</keyword>
<sequence>MDTRFWGPSGWRLLHLILETPLEERNEKQIKTLFETLPYILPCKFCRYSLSTYYEKHPIPNNFADMSHWLYVIHNEVNGKLRSQDIPTEDNPTYEEVKKRYKEWTSMPCSSTQMLGWDFLFSVANTTPSKSSRSSPMEEAPAILNTDVLRNRWNTMTYKERLPYVQKWWQTIGQVLPFKPWRKAWSVATQKEGQAPLNKGRRVTLNWLFRMEQTICKTMAEQAPHNSFYGLCKEVSAFSSDCGKKTNPRVKTCRAKKEKARATLRRLRNSNVQ</sequence>
<proteinExistence type="predicted"/>
<protein>
    <recommendedName>
        <fullName evidence="2">thiol oxidase</fullName>
        <ecNumber evidence="2">1.8.3.2</ecNumber>
    </recommendedName>
</protein>
<dbReference type="EMBL" id="MN740996">
    <property type="protein sequence ID" value="QHU22114.1"/>
    <property type="molecule type" value="Genomic_DNA"/>
</dbReference>
<organism evidence="8">
    <name type="scientific">viral metagenome</name>
    <dbReference type="NCBI Taxonomy" id="1070528"/>
    <lineage>
        <taxon>unclassified sequences</taxon>
        <taxon>metagenomes</taxon>
        <taxon>organismal metagenomes</taxon>
    </lineage>
</organism>
<feature type="domain" description="ERV/ALR sulfhydryl oxidase" evidence="7">
    <location>
        <begin position="1"/>
        <end position="101"/>
    </location>
</feature>
<evidence type="ECO:0000256" key="4">
    <source>
        <dbReference type="ARBA" id="ARBA00022827"/>
    </source>
</evidence>
<keyword evidence="4" id="KW-0274">FAD</keyword>
<comment type="cofactor">
    <cofactor evidence="1">
        <name>FAD</name>
        <dbReference type="ChEBI" id="CHEBI:57692"/>
    </cofactor>
</comment>
<dbReference type="InterPro" id="IPR017905">
    <property type="entry name" value="ERV/ALR_sulphydryl_oxidase"/>
</dbReference>
<evidence type="ECO:0000256" key="1">
    <source>
        <dbReference type="ARBA" id="ARBA00001974"/>
    </source>
</evidence>
<dbReference type="AlphaFoldDB" id="A0A6C0L011"/>
<evidence type="ECO:0000256" key="5">
    <source>
        <dbReference type="ARBA" id="ARBA00023002"/>
    </source>
</evidence>
<dbReference type="EC" id="1.8.3.2" evidence="2"/>
<dbReference type="PROSITE" id="PS51324">
    <property type="entry name" value="ERV_ALR"/>
    <property type="match status" value="1"/>
</dbReference>
<dbReference type="SUPFAM" id="SSF69000">
    <property type="entry name" value="FAD-dependent thiol oxidase"/>
    <property type="match status" value="1"/>
</dbReference>
<evidence type="ECO:0000256" key="2">
    <source>
        <dbReference type="ARBA" id="ARBA00012512"/>
    </source>
</evidence>
<dbReference type="Gene3D" id="1.20.120.310">
    <property type="entry name" value="ERV/ALR sulfhydryl oxidase domain"/>
    <property type="match status" value="1"/>
</dbReference>
<evidence type="ECO:0000259" key="7">
    <source>
        <dbReference type="PROSITE" id="PS51324"/>
    </source>
</evidence>
<evidence type="ECO:0000313" key="8">
    <source>
        <dbReference type="EMBL" id="QHU22114.1"/>
    </source>
</evidence>
<reference evidence="8" key="1">
    <citation type="journal article" date="2020" name="Nature">
        <title>Giant virus diversity and host interactions through global metagenomics.</title>
        <authorList>
            <person name="Schulz F."/>
            <person name="Roux S."/>
            <person name="Paez-Espino D."/>
            <person name="Jungbluth S."/>
            <person name="Walsh D.A."/>
            <person name="Denef V.J."/>
            <person name="McMahon K.D."/>
            <person name="Konstantinidis K.T."/>
            <person name="Eloe-Fadrosh E.A."/>
            <person name="Kyrpides N.C."/>
            <person name="Woyke T."/>
        </authorList>
    </citation>
    <scope>NUCLEOTIDE SEQUENCE</scope>
    <source>
        <strain evidence="8">GVMAG-S-3300013286-35</strain>
    </source>
</reference>
<keyword evidence="6" id="KW-1015">Disulfide bond</keyword>
<accession>A0A6C0L011</accession>
<dbReference type="InterPro" id="IPR036774">
    <property type="entry name" value="ERV/ALR_sulphydryl_oxid_sf"/>
</dbReference>
<evidence type="ECO:0000256" key="6">
    <source>
        <dbReference type="ARBA" id="ARBA00023157"/>
    </source>
</evidence>
<dbReference type="Pfam" id="PF04777">
    <property type="entry name" value="Evr1_Alr"/>
    <property type="match status" value="1"/>
</dbReference>
<evidence type="ECO:0000256" key="3">
    <source>
        <dbReference type="ARBA" id="ARBA00022630"/>
    </source>
</evidence>
<keyword evidence="3" id="KW-0285">Flavoprotein</keyword>
<name>A0A6C0L011_9ZZZZ</name>